<evidence type="ECO:0000313" key="3">
    <source>
        <dbReference type="Proteomes" id="UP000572528"/>
    </source>
</evidence>
<protein>
    <recommendedName>
        <fullName evidence="4">Tat pathway signal protein</fullName>
    </recommendedName>
</protein>
<dbReference type="Proteomes" id="UP000572528">
    <property type="component" value="Unassembled WGS sequence"/>
</dbReference>
<evidence type="ECO:0000256" key="1">
    <source>
        <dbReference type="SAM" id="SignalP"/>
    </source>
</evidence>
<keyword evidence="1" id="KW-0732">Signal</keyword>
<feature type="signal peptide" evidence="1">
    <location>
        <begin position="1"/>
        <end position="25"/>
    </location>
</feature>
<dbReference type="AlphaFoldDB" id="A0A853ELZ4"/>
<proteinExistence type="predicted"/>
<gene>
    <name evidence="2" type="ORF">HZZ05_12210</name>
</gene>
<name>A0A853ELZ4_9ACTO</name>
<reference evidence="2 3" key="1">
    <citation type="submission" date="2020-07" db="EMBL/GenBank/DDBJ databases">
        <title>MOT database genomes.</title>
        <authorList>
            <person name="Joseph S."/>
            <person name="Aduse-Opoku J."/>
            <person name="Hashim A."/>
            <person name="Wade W."/>
            <person name="Curtis M."/>
        </authorList>
    </citation>
    <scope>NUCLEOTIDE SEQUENCE [LARGE SCALE GENOMIC DNA]</scope>
    <source>
        <strain evidence="2 3">WMus004</strain>
    </source>
</reference>
<dbReference type="EMBL" id="JACBXV010000247">
    <property type="protein sequence ID" value="NYS70258.1"/>
    <property type="molecule type" value="Genomic_DNA"/>
</dbReference>
<comment type="caution">
    <text evidence="2">The sequence shown here is derived from an EMBL/GenBank/DDBJ whole genome shotgun (WGS) entry which is preliminary data.</text>
</comment>
<organism evidence="2 3">
    <name type="scientific">Actinomyces bowdenii</name>
    <dbReference type="NCBI Taxonomy" id="131109"/>
    <lineage>
        <taxon>Bacteria</taxon>
        <taxon>Bacillati</taxon>
        <taxon>Actinomycetota</taxon>
        <taxon>Actinomycetes</taxon>
        <taxon>Actinomycetales</taxon>
        <taxon>Actinomycetaceae</taxon>
        <taxon>Actinomyces</taxon>
    </lineage>
</organism>
<feature type="chain" id="PRO_5032698641" description="Tat pathway signal protein" evidence="1">
    <location>
        <begin position="26"/>
        <end position="180"/>
    </location>
</feature>
<evidence type="ECO:0008006" key="4">
    <source>
        <dbReference type="Google" id="ProtNLM"/>
    </source>
</evidence>
<dbReference type="RefSeq" id="WP_179901490.1">
    <property type="nucleotide sequence ID" value="NZ_JACBXV010000247.1"/>
</dbReference>
<accession>A0A853ELZ4</accession>
<sequence length="180" mass="19195">MERREFSKIAALTGAGLLVAPAAWASSNPGNVAGSTAPGAALTAEDEQFLKIISELDALPEDLKRQTPTQGGDYEAQLTAQLDGLKSVNSVSTSDSAVPAFNWAACVWEVAKVIVQYGIPVVKVVGWLKQLWRMYRSVTAIIDALKDGRAFVENPEITEEGAKIIEMLLGLEGVTNACFG</sequence>
<evidence type="ECO:0000313" key="2">
    <source>
        <dbReference type="EMBL" id="NYS70258.1"/>
    </source>
</evidence>